<dbReference type="SMART" id="SM00495">
    <property type="entry name" value="ChtBD3"/>
    <property type="match status" value="2"/>
</dbReference>
<dbReference type="InterPro" id="IPR036573">
    <property type="entry name" value="CBM_sf_5/12"/>
</dbReference>
<name>A0A8J8BE82_9ACTN</name>
<dbReference type="InterPro" id="IPR003610">
    <property type="entry name" value="CBM5/12"/>
</dbReference>
<sequence>MRRKQFTALGAVAAVGIATGVTFALATSSSAATSALPNNWYGSAPYVFVNDPATPDLGSVMDATGQKAFELAFILDSGGCTPSWNGTDNVSGDTSVGSLIAAVRAKGGDVSVSIGGYGGTKLGQDCGTPAATAAAYQQVVSKYSIHAMDFDLEEPEYENSTAIANELGAAQILQRDNAGLVVTVTMPGTTSGTGWFGTQLLDESKSLGFTPASFSIMPFDGGFNGGSSQTAALDAFHGLLETHMGWDSATAYTHEGVSMMNGRSDTGEFFYQSDFQTVLNYAENNHLGRYTFWDVNRDRQCNPPDNNGTTSSTCSSVPQNSWDFTKYTVQFAGATPPSTTPPSSPSASASPTGGTGGTCTAAAWVSTTAYNGGAVVSYNGHTWTAKWWTQGDIPGNNAQNVWTDDGSCGGGPSASPSSGTGSCTAAAWVSTTAYNGGAIVSYNGHTWTAKWWTQGDIPGNNGQNVWTDDGPC</sequence>
<feature type="domain" description="GH18" evidence="4">
    <location>
        <begin position="41"/>
        <end position="335"/>
    </location>
</feature>
<dbReference type="PANTHER" id="PTHR42976:SF1">
    <property type="entry name" value="GH18 DOMAIN-CONTAINING PROTEIN-RELATED"/>
    <property type="match status" value="1"/>
</dbReference>
<accession>A0A8J8BE82</accession>
<protein>
    <submittedName>
        <fullName evidence="5">Chitinase</fullName>
    </submittedName>
</protein>
<feature type="signal peptide" evidence="3">
    <location>
        <begin position="1"/>
        <end position="26"/>
    </location>
</feature>
<dbReference type="EMBL" id="JAGSXH010000075">
    <property type="protein sequence ID" value="MBS2965245.1"/>
    <property type="molecule type" value="Genomic_DNA"/>
</dbReference>
<feature type="compositionally biased region" description="Low complexity" evidence="2">
    <location>
        <begin position="345"/>
        <end position="355"/>
    </location>
</feature>
<dbReference type="Proteomes" id="UP000677913">
    <property type="component" value="Unassembled WGS sequence"/>
</dbReference>
<feature type="chain" id="PRO_5039007328" evidence="3">
    <location>
        <begin position="27"/>
        <end position="472"/>
    </location>
</feature>
<comment type="caution">
    <text evidence="5">The sequence shown here is derived from an EMBL/GenBank/DDBJ whole genome shotgun (WGS) entry which is preliminary data.</text>
</comment>
<evidence type="ECO:0000256" key="3">
    <source>
        <dbReference type="SAM" id="SignalP"/>
    </source>
</evidence>
<dbReference type="InterPro" id="IPR001223">
    <property type="entry name" value="Glyco_hydro18_cat"/>
</dbReference>
<dbReference type="PANTHER" id="PTHR42976">
    <property type="entry name" value="BIFUNCTIONAL CHITINASE/LYSOZYME-RELATED"/>
    <property type="match status" value="1"/>
</dbReference>
<dbReference type="GO" id="GO:0005975">
    <property type="term" value="P:carbohydrate metabolic process"/>
    <property type="evidence" value="ECO:0007669"/>
    <property type="project" value="InterPro"/>
</dbReference>
<evidence type="ECO:0000256" key="1">
    <source>
        <dbReference type="ARBA" id="ARBA00022801"/>
    </source>
</evidence>
<dbReference type="AlphaFoldDB" id="A0A8J8BE82"/>
<dbReference type="CDD" id="cd12215">
    <property type="entry name" value="ChiC_BD"/>
    <property type="match status" value="2"/>
</dbReference>
<reference evidence="5" key="1">
    <citation type="submission" date="2021-04" db="EMBL/GenBank/DDBJ databases">
        <title>Genome based classification of Actinospica acidithermotolerans sp. nov., an actinobacterium isolated from an Indonesian hot spring.</title>
        <authorList>
            <person name="Kusuma A.B."/>
            <person name="Putra K.E."/>
            <person name="Nafisah S."/>
            <person name="Loh J."/>
            <person name="Nouioui I."/>
            <person name="Goodfellow M."/>
        </authorList>
    </citation>
    <scope>NUCLEOTIDE SEQUENCE</scope>
    <source>
        <strain evidence="5">DSM 45618</strain>
    </source>
</reference>
<dbReference type="Gene3D" id="2.10.10.20">
    <property type="entry name" value="Carbohydrate-binding module superfamily 5/12"/>
    <property type="match status" value="2"/>
</dbReference>
<keyword evidence="6" id="KW-1185">Reference proteome</keyword>
<proteinExistence type="predicted"/>
<dbReference type="SUPFAM" id="SSF51055">
    <property type="entry name" value="Carbohydrate binding domain"/>
    <property type="match status" value="2"/>
</dbReference>
<dbReference type="Gene3D" id="3.20.20.80">
    <property type="entry name" value="Glycosidases"/>
    <property type="match status" value="1"/>
</dbReference>
<dbReference type="SUPFAM" id="SSF51445">
    <property type="entry name" value="(Trans)glycosidases"/>
    <property type="match status" value="1"/>
</dbReference>
<dbReference type="GO" id="GO:0030246">
    <property type="term" value="F:carbohydrate binding"/>
    <property type="evidence" value="ECO:0007669"/>
    <property type="project" value="InterPro"/>
</dbReference>
<dbReference type="GO" id="GO:0004553">
    <property type="term" value="F:hydrolase activity, hydrolyzing O-glycosyl compounds"/>
    <property type="evidence" value="ECO:0007669"/>
    <property type="project" value="InterPro"/>
</dbReference>
<dbReference type="Pfam" id="PF02839">
    <property type="entry name" value="CBM_5_12"/>
    <property type="match status" value="2"/>
</dbReference>
<dbReference type="GO" id="GO:0005576">
    <property type="term" value="C:extracellular region"/>
    <property type="evidence" value="ECO:0007669"/>
    <property type="project" value="InterPro"/>
</dbReference>
<evidence type="ECO:0000313" key="6">
    <source>
        <dbReference type="Proteomes" id="UP000677913"/>
    </source>
</evidence>
<evidence type="ECO:0000313" key="5">
    <source>
        <dbReference type="EMBL" id="MBS2965245.1"/>
    </source>
</evidence>
<dbReference type="InterPro" id="IPR017853">
    <property type="entry name" value="GH"/>
</dbReference>
<keyword evidence="3" id="KW-0732">Signal</keyword>
<feature type="region of interest" description="Disordered" evidence="2">
    <location>
        <begin position="333"/>
        <end position="355"/>
    </location>
</feature>
<organism evidence="5 6">
    <name type="scientific">Actinocrinis puniceicyclus</name>
    <dbReference type="NCBI Taxonomy" id="977794"/>
    <lineage>
        <taxon>Bacteria</taxon>
        <taxon>Bacillati</taxon>
        <taxon>Actinomycetota</taxon>
        <taxon>Actinomycetes</taxon>
        <taxon>Catenulisporales</taxon>
        <taxon>Actinospicaceae</taxon>
        <taxon>Actinocrinis</taxon>
    </lineage>
</organism>
<keyword evidence="1" id="KW-0378">Hydrolase</keyword>
<gene>
    <name evidence="5" type="ORF">KGA66_19505</name>
</gene>
<dbReference type="InterPro" id="IPR052750">
    <property type="entry name" value="GH18_Chitinase"/>
</dbReference>
<evidence type="ECO:0000259" key="4">
    <source>
        <dbReference type="PROSITE" id="PS51910"/>
    </source>
</evidence>
<evidence type="ECO:0000256" key="2">
    <source>
        <dbReference type="SAM" id="MobiDB-lite"/>
    </source>
</evidence>
<dbReference type="PROSITE" id="PS51910">
    <property type="entry name" value="GH18_2"/>
    <property type="match status" value="1"/>
</dbReference>